<dbReference type="EMBL" id="JBGMDY010000009">
    <property type="protein sequence ID" value="KAL2322641.1"/>
    <property type="molecule type" value="Genomic_DNA"/>
</dbReference>
<dbReference type="AlphaFoldDB" id="A0ABD1LGS4"/>
<keyword evidence="1" id="KW-0547">Nucleotide-binding</keyword>
<sequence length="291" mass="33945">MTKRTPSSTSQTTIEVESLYEGIDFYSTIPCKKFEELSIDLFRKYMELVEKCLRDAKMVKKSSRRASVLMKVVIVLLSKMPHFYPKSARKLGYVEYFIQNHECNVLFNEAVVSDYYTMNLEIKNCTPIFEGGKRAVSRIVSEVLPNSYWDPYSRVFYPLGPSFVNLKDKVVKEIRRIVVRYPQHAPRALVDLHVQHNRLCAHNLWSFAFRHECRRPPSSYHPSGSHFNYPSVTVSYSFLLRFSHLTWGGNTFNLLPLLLWSFFRVFVGGARWRAYVAFPDFPLLSPLLSED</sequence>
<dbReference type="InterPro" id="IPR013126">
    <property type="entry name" value="Hsp_70_fam"/>
</dbReference>
<evidence type="ECO:0000256" key="1">
    <source>
        <dbReference type="ARBA" id="ARBA00022741"/>
    </source>
</evidence>
<evidence type="ECO:0008006" key="5">
    <source>
        <dbReference type="Google" id="ProtNLM"/>
    </source>
</evidence>
<dbReference type="Gene3D" id="3.90.640.10">
    <property type="entry name" value="Actin, Chain A, domain 4"/>
    <property type="match status" value="1"/>
</dbReference>
<protein>
    <recommendedName>
        <fullName evidence="5">Maturase K</fullName>
    </recommendedName>
</protein>
<dbReference type="Pfam" id="PF00012">
    <property type="entry name" value="HSP70"/>
    <property type="match status" value="1"/>
</dbReference>
<dbReference type="Proteomes" id="UP001603857">
    <property type="component" value="Unassembled WGS sequence"/>
</dbReference>
<evidence type="ECO:0000256" key="2">
    <source>
        <dbReference type="ARBA" id="ARBA00022840"/>
    </source>
</evidence>
<dbReference type="InterPro" id="IPR043129">
    <property type="entry name" value="ATPase_NBD"/>
</dbReference>
<dbReference type="Gene3D" id="3.30.420.40">
    <property type="match status" value="1"/>
</dbReference>
<evidence type="ECO:0000313" key="4">
    <source>
        <dbReference type="Proteomes" id="UP001603857"/>
    </source>
</evidence>
<accession>A0ABD1LGS4</accession>
<dbReference type="PANTHER" id="PTHR19375">
    <property type="entry name" value="HEAT SHOCK PROTEIN 70KDA"/>
    <property type="match status" value="1"/>
</dbReference>
<name>A0ABD1LGS4_9FABA</name>
<keyword evidence="2" id="KW-0067">ATP-binding</keyword>
<proteinExistence type="predicted"/>
<keyword evidence="4" id="KW-1185">Reference proteome</keyword>
<reference evidence="3 4" key="1">
    <citation type="submission" date="2024-08" db="EMBL/GenBank/DDBJ databases">
        <title>Insights into the chromosomal genome structure of Flemingia macrophylla.</title>
        <authorList>
            <person name="Ding Y."/>
            <person name="Zhao Y."/>
            <person name="Bi W."/>
            <person name="Wu M."/>
            <person name="Zhao G."/>
            <person name="Gong Y."/>
            <person name="Li W."/>
            <person name="Zhang P."/>
        </authorList>
    </citation>
    <scope>NUCLEOTIDE SEQUENCE [LARGE SCALE GENOMIC DNA]</scope>
    <source>
        <strain evidence="3">DYQJB</strain>
        <tissue evidence="3">Leaf</tissue>
    </source>
</reference>
<gene>
    <name evidence="3" type="ORF">Fmac_027020</name>
</gene>
<comment type="caution">
    <text evidence="3">The sequence shown here is derived from an EMBL/GenBank/DDBJ whole genome shotgun (WGS) entry which is preliminary data.</text>
</comment>
<dbReference type="GO" id="GO:0005524">
    <property type="term" value="F:ATP binding"/>
    <property type="evidence" value="ECO:0007669"/>
    <property type="project" value="UniProtKB-KW"/>
</dbReference>
<evidence type="ECO:0000313" key="3">
    <source>
        <dbReference type="EMBL" id="KAL2322641.1"/>
    </source>
</evidence>
<organism evidence="3 4">
    <name type="scientific">Flemingia macrophylla</name>
    <dbReference type="NCBI Taxonomy" id="520843"/>
    <lineage>
        <taxon>Eukaryota</taxon>
        <taxon>Viridiplantae</taxon>
        <taxon>Streptophyta</taxon>
        <taxon>Embryophyta</taxon>
        <taxon>Tracheophyta</taxon>
        <taxon>Spermatophyta</taxon>
        <taxon>Magnoliopsida</taxon>
        <taxon>eudicotyledons</taxon>
        <taxon>Gunneridae</taxon>
        <taxon>Pentapetalae</taxon>
        <taxon>rosids</taxon>
        <taxon>fabids</taxon>
        <taxon>Fabales</taxon>
        <taxon>Fabaceae</taxon>
        <taxon>Papilionoideae</taxon>
        <taxon>50 kb inversion clade</taxon>
        <taxon>NPAAA clade</taxon>
        <taxon>indigoferoid/millettioid clade</taxon>
        <taxon>Phaseoleae</taxon>
        <taxon>Flemingia</taxon>
    </lineage>
</organism>
<dbReference type="SUPFAM" id="SSF53067">
    <property type="entry name" value="Actin-like ATPase domain"/>
    <property type="match status" value="1"/>
</dbReference>